<gene>
    <name evidence="1" type="ORF">C5167_050844</name>
</gene>
<sequence length="74" mass="8465">MDTSHLSARVSPYVSAHILSSLHRVSSRETQNLKGKITQIERDRSREGEELKMGNEDRNFWIHGVCDQGQSKNL</sequence>
<accession>A0A4Y7KTT7</accession>
<keyword evidence="2" id="KW-1185">Reference proteome</keyword>
<proteinExistence type="predicted"/>
<dbReference type="AlphaFoldDB" id="A0A4Y7KTT7"/>
<organism evidence="1 2">
    <name type="scientific">Papaver somniferum</name>
    <name type="common">Opium poppy</name>
    <dbReference type="NCBI Taxonomy" id="3469"/>
    <lineage>
        <taxon>Eukaryota</taxon>
        <taxon>Viridiplantae</taxon>
        <taxon>Streptophyta</taxon>
        <taxon>Embryophyta</taxon>
        <taxon>Tracheophyta</taxon>
        <taxon>Spermatophyta</taxon>
        <taxon>Magnoliopsida</taxon>
        <taxon>Ranunculales</taxon>
        <taxon>Papaveraceae</taxon>
        <taxon>Papaveroideae</taxon>
        <taxon>Papaver</taxon>
    </lineage>
</organism>
<reference evidence="1 2" key="1">
    <citation type="journal article" date="2018" name="Science">
        <title>The opium poppy genome and morphinan production.</title>
        <authorList>
            <person name="Guo L."/>
            <person name="Winzer T."/>
            <person name="Yang X."/>
            <person name="Li Y."/>
            <person name="Ning Z."/>
            <person name="He Z."/>
            <person name="Teodor R."/>
            <person name="Lu Y."/>
            <person name="Bowser T.A."/>
            <person name="Graham I.A."/>
            <person name="Ye K."/>
        </authorList>
    </citation>
    <scope>NUCLEOTIDE SEQUENCE [LARGE SCALE GENOMIC DNA]</scope>
    <source>
        <strain evidence="2">cv. HN1</strain>
        <tissue evidence="1">Leaves</tissue>
    </source>
</reference>
<evidence type="ECO:0000313" key="1">
    <source>
        <dbReference type="EMBL" id="RZC75359.1"/>
    </source>
</evidence>
<name>A0A4Y7KTT7_PAPSO</name>
<dbReference type="Proteomes" id="UP000316621">
    <property type="component" value="Chromosome 8"/>
</dbReference>
<evidence type="ECO:0000313" key="2">
    <source>
        <dbReference type="Proteomes" id="UP000316621"/>
    </source>
</evidence>
<dbReference type="Gramene" id="RZC75359">
    <property type="protein sequence ID" value="RZC75359"/>
    <property type="gene ID" value="C5167_050844"/>
</dbReference>
<dbReference type="EMBL" id="CM010722">
    <property type="protein sequence ID" value="RZC75359.1"/>
    <property type="molecule type" value="Genomic_DNA"/>
</dbReference>
<protein>
    <submittedName>
        <fullName evidence="1">Uncharacterized protein</fullName>
    </submittedName>
</protein>